<dbReference type="KEGG" id="bman:114241707"/>
<keyword evidence="2" id="KW-1133">Transmembrane helix</keyword>
<dbReference type="RefSeq" id="XP_028028436.1">
    <property type="nucleotide sequence ID" value="XM_028172635.1"/>
</dbReference>
<keyword evidence="3" id="KW-1185">Reference proteome</keyword>
<dbReference type="OrthoDB" id="6922674at2759"/>
<proteinExistence type="predicted"/>
<gene>
    <name evidence="4" type="primary">LOC114241707</name>
</gene>
<feature type="compositionally biased region" description="Basic residues" evidence="1">
    <location>
        <begin position="50"/>
        <end position="66"/>
    </location>
</feature>
<evidence type="ECO:0000313" key="3">
    <source>
        <dbReference type="Proteomes" id="UP000504629"/>
    </source>
</evidence>
<evidence type="ECO:0000256" key="1">
    <source>
        <dbReference type="SAM" id="MobiDB-lite"/>
    </source>
</evidence>
<feature type="compositionally biased region" description="Basic and acidic residues" evidence="1">
    <location>
        <begin position="67"/>
        <end position="79"/>
    </location>
</feature>
<evidence type="ECO:0000256" key="2">
    <source>
        <dbReference type="SAM" id="Phobius"/>
    </source>
</evidence>
<evidence type="ECO:0000313" key="4">
    <source>
        <dbReference type="RefSeq" id="XP_028028436.1"/>
    </source>
</evidence>
<feature type="transmembrane region" description="Helical" evidence="2">
    <location>
        <begin position="17"/>
        <end position="35"/>
    </location>
</feature>
<organism evidence="3 4">
    <name type="scientific">Bombyx mandarina</name>
    <name type="common">Wild silk moth</name>
    <name type="synonym">Wild silkworm</name>
    <dbReference type="NCBI Taxonomy" id="7092"/>
    <lineage>
        <taxon>Eukaryota</taxon>
        <taxon>Metazoa</taxon>
        <taxon>Ecdysozoa</taxon>
        <taxon>Arthropoda</taxon>
        <taxon>Hexapoda</taxon>
        <taxon>Insecta</taxon>
        <taxon>Pterygota</taxon>
        <taxon>Neoptera</taxon>
        <taxon>Endopterygota</taxon>
        <taxon>Lepidoptera</taxon>
        <taxon>Glossata</taxon>
        <taxon>Ditrysia</taxon>
        <taxon>Bombycoidea</taxon>
        <taxon>Bombycidae</taxon>
        <taxon>Bombycinae</taxon>
        <taxon>Bombyx</taxon>
    </lineage>
</organism>
<dbReference type="Proteomes" id="UP000504629">
    <property type="component" value="Unplaced"/>
</dbReference>
<accession>A0A6J2JG09</accession>
<dbReference type="AlphaFoldDB" id="A0A6J2JG09"/>
<name>A0A6J2JG09_BOMMA</name>
<reference evidence="4" key="1">
    <citation type="submission" date="2025-08" db="UniProtKB">
        <authorList>
            <consortium name="RefSeq"/>
        </authorList>
    </citation>
    <scope>IDENTIFICATION</scope>
    <source>
        <tissue evidence="4">Silk gland</tissue>
    </source>
</reference>
<keyword evidence="2" id="KW-0472">Membrane</keyword>
<feature type="region of interest" description="Disordered" evidence="1">
    <location>
        <begin position="46"/>
        <end position="101"/>
    </location>
</feature>
<feature type="compositionally biased region" description="Basic residues" evidence="1">
    <location>
        <begin position="80"/>
        <end position="89"/>
    </location>
</feature>
<dbReference type="GeneID" id="114241707"/>
<keyword evidence="2" id="KW-0812">Transmembrane</keyword>
<sequence>MDSLAESIADFIRVRQLNIAVAILLSVMYLAYQYWGVMFKCEEEEDYRGITRKSRSRSRSYSRSRSRSNDHHYKVPEPKHGRRGRKPQRRCPDCSLCNFGE</sequence>
<protein>
    <submittedName>
        <fullName evidence="4">Uncharacterized protein LOC114241707</fullName>
    </submittedName>
</protein>